<proteinExistence type="predicted"/>
<protein>
    <submittedName>
        <fullName evidence="1">Uncharacterized protein</fullName>
    </submittedName>
</protein>
<dbReference type="Pfam" id="PF11623">
    <property type="entry name" value="NdhS"/>
    <property type="match status" value="1"/>
</dbReference>
<accession>A0A199VKB2</accession>
<dbReference type="GO" id="GO:0009767">
    <property type="term" value="P:photosynthetic electron transport chain"/>
    <property type="evidence" value="ECO:0007669"/>
    <property type="project" value="InterPro"/>
</dbReference>
<gene>
    <name evidence="1" type="ORF">ACMD2_21378</name>
</gene>
<organism evidence="1 2">
    <name type="scientific">Ananas comosus</name>
    <name type="common">Pineapple</name>
    <name type="synonym">Ananas ananas</name>
    <dbReference type="NCBI Taxonomy" id="4615"/>
    <lineage>
        <taxon>Eukaryota</taxon>
        <taxon>Viridiplantae</taxon>
        <taxon>Streptophyta</taxon>
        <taxon>Embryophyta</taxon>
        <taxon>Tracheophyta</taxon>
        <taxon>Spermatophyta</taxon>
        <taxon>Magnoliopsida</taxon>
        <taxon>Liliopsida</taxon>
        <taxon>Poales</taxon>
        <taxon>Bromeliaceae</taxon>
        <taxon>Bromelioideae</taxon>
        <taxon>Ananas</taxon>
    </lineage>
</organism>
<comment type="caution">
    <text evidence="1">The sequence shown here is derived from an EMBL/GenBank/DDBJ whole genome shotgun (WGS) entry which is preliminary data.</text>
</comment>
<dbReference type="Gene3D" id="2.30.30.140">
    <property type="match status" value="1"/>
</dbReference>
<dbReference type="Proteomes" id="UP000092600">
    <property type="component" value="Unassembled WGS sequence"/>
</dbReference>
<dbReference type="AlphaFoldDB" id="A0A199VKB2"/>
<reference evidence="1 2" key="1">
    <citation type="journal article" date="2016" name="DNA Res.">
        <title>The draft genome of MD-2 pineapple using hybrid error correction of long reads.</title>
        <authorList>
            <person name="Redwan R.M."/>
            <person name="Saidin A."/>
            <person name="Kumar S.V."/>
        </authorList>
    </citation>
    <scope>NUCLEOTIDE SEQUENCE [LARGE SCALE GENOMIC DNA]</scope>
    <source>
        <strain evidence="2">cv. MD2</strain>
        <tissue evidence="1">Leaf</tissue>
    </source>
</reference>
<dbReference type="InterPro" id="IPR021659">
    <property type="entry name" value="NdhS"/>
</dbReference>
<evidence type="ECO:0000313" key="1">
    <source>
        <dbReference type="EMBL" id="OAY77175.1"/>
    </source>
</evidence>
<dbReference type="EMBL" id="LSRQ01001591">
    <property type="protein sequence ID" value="OAY77175.1"/>
    <property type="molecule type" value="Genomic_DNA"/>
</dbReference>
<sequence length="63" mass="7180">MIVIVKNPKNPFYMYCGIVQKDNPASPWVGVGLGPLLGPLRLRHRQCVRAYVTWTQRARKPST</sequence>
<name>A0A199VKB2_ANACO</name>
<evidence type="ECO:0000313" key="2">
    <source>
        <dbReference type="Proteomes" id="UP000092600"/>
    </source>
</evidence>